<dbReference type="InterPro" id="IPR037883">
    <property type="entry name" value="Knr4/Smi1-like_sf"/>
</dbReference>
<evidence type="ECO:0000313" key="2">
    <source>
        <dbReference type="EMBL" id="TGK65311.1"/>
    </source>
</evidence>
<comment type="caution">
    <text evidence="2">The sequence shown here is derived from an EMBL/GenBank/DDBJ whole genome shotgun (WGS) entry which is preliminary data.</text>
</comment>
<reference evidence="2" key="1">
    <citation type="journal article" date="2019" name="PLoS Negl. Trop. Dis.">
        <title>Revisiting the worldwide diversity of Leptospira species in the environment.</title>
        <authorList>
            <person name="Vincent A.T."/>
            <person name="Schiettekatte O."/>
            <person name="Bourhy P."/>
            <person name="Veyrier F.J."/>
            <person name="Picardeau M."/>
        </authorList>
    </citation>
    <scope>NUCLEOTIDE SEQUENCE [LARGE SCALE GENOMIC DNA]</scope>
    <source>
        <strain evidence="2">201800293</strain>
    </source>
</reference>
<keyword evidence="3" id="KW-1185">Reference proteome</keyword>
<evidence type="ECO:0000313" key="3">
    <source>
        <dbReference type="Proteomes" id="UP000297239"/>
    </source>
</evidence>
<sequence length="321" mass="37573">MKLFFKNVDFDNFWEDSEYANENYVSETLTLDNIEEAELTLGYKLPKSYIHLMKNQNGGIPKNTCFPTQEKNGYADGYIQISGIYGIGKSKNYSLLGELGSRFMIEEWEYPDIGIMICNTPSAGHEMIMLDYSESQNNSEPKVVYIDQEADFRKITLANNFETFIEGLLPEENFDTSEEDLRKDREKILNGDFSSILQKLVNENQDFDFERIIRKLALDKSFVSSTFAFHSDEISHFIYDILFLLYTRKYKVKDIEDFTKIYETVIAFSDGEFSTQGYAPDFIIGWMKEKIQKKEMNKRFLSGYKFNINYQNKLINKIKLI</sequence>
<gene>
    <name evidence="2" type="ORF">EHQ18_19865</name>
</gene>
<organism evidence="2 3">
    <name type="scientific">Leptospira kanakyensis</name>
    <dbReference type="NCBI Taxonomy" id="2484968"/>
    <lineage>
        <taxon>Bacteria</taxon>
        <taxon>Pseudomonadati</taxon>
        <taxon>Spirochaetota</taxon>
        <taxon>Spirochaetia</taxon>
        <taxon>Leptospirales</taxon>
        <taxon>Leptospiraceae</taxon>
        <taxon>Leptospira</taxon>
    </lineage>
</organism>
<dbReference type="SMART" id="SM00860">
    <property type="entry name" value="SMI1_KNR4"/>
    <property type="match status" value="1"/>
</dbReference>
<name>A0A6N4Q5G4_9LEPT</name>
<dbReference type="InterPro" id="IPR018958">
    <property type="entry name" value="Knr4/Smi1-like_dom"/>
</dbReference>
<dbReference type="Pfam" id="PF14568">
    <property type="entry name" value="SUKH_6"/>
    <property type="match status" value="1"/>
</dbReference>
<dbReference type="OrthoDB" id="4827574at2"/>
<dbReference type="EMBL" id="RQFF01000045">
    <property type="protein sequence ID" value="TGK65311.1"/>
    <property type="molecule type" value="Genomic_DNA"/>
</dbReference>
<protein>
    <submittedName>
        <fullName evidence="2">SMI1/KNR4 family protein</fullName>
    </submittedName>
</protein>
<evidence type="ECO:0000259" key="1">
    <source>
        <dbReference type="SMART" id="SM00860"/>
    </source>
</evidence>
<dbReference type="SUPFAM" id="SSF160631">
    <property type="entry name" value="SMI1/KNR4-like"/>
    <property type="match status" value="1"/>
</dbReference>
<feature type="domain" description="Knr4/Smi1-like" evidence="1">
    <location>
        <begin position="28"/>
        <end position="167"/>
    </location>
</feature>
<dbReference type="Proteomes" id="UP000297239">
    <property type="component" value="Unassembled WGS sequence"/>
</dbReference>
<dbReference type="RefSeq" id="WP_135631317.1">
    <property type="nucleotide sequence ID" value="NZ_JAMQQA010000025.1"/>
</dbReference>
<accession>A0A6N4Q5G4</accession>
<proteinExistence type="predicted"/>
<dbReference type="AlphaFoldDB" id="A0A6N4Q5G4"/>
<dbReference type="Gene3D" id="3.40.1580.10">
    <property type="entry name" value="SMI1/KNR4-like"/>
    <property type="match status" value="1"/>
</dbReference>